<keyword evidence="8" id="KW-0732">Signal</keyword>
<feature type="chain" id="PRO_5046797414" description="Thioredoxin" evidence="8">
    <location>
        <begin position="24"/>
        <end position="178"/>
    </location>
</feature>
<evidence type="ECO:0000256" key="3">
    <source>
        <dbReference type="ARBA" id="ARBA00022982"/>
    </source>
</evidence>
<dbReference type="InterPro" id="IPR017937">
    <property type="entry name" value="Thioredoxin_CS"/>
</dbReference>
<feature type="signal peptide" evidence="8">
    <location>
        <begin position="1"/>
        <end position="23"/>
    </location>
</feature>
<evidence type="ECO:0000256" key="5">
    <source>
        <dbReference type="ARBA" id="ARBA00023284"/>
    </source>
</evidence>
<keyword evidence="4" id="KW-1015">Disulfide bond</keyword>
<dbReference type="PROSITE" id="PS51257">
    <property type="entry name" value="PROKAR_LIPOPROTEIN"/>
    <property type="match status" value="1"/>
</dbReference>
<evidence type="ECO:0000256" key="7">
    <source>
        <dbReference type="SAM" id="MobiDB-lite"/>
    </source>
</evidence>
<reference evidence="10 11" key="1">
    <citation type="submission" date="2017-08" db="EMBL/GenBank/DDBJ databases">
        <title>Comparative genomics of non-oral Prevotella species.</title>
        <authorList>
            <person name="Accetto T."/>
            <person name="Nograsek B."/>
            <person name="Avgustin G."/>
        </authorList>
    </citation>
    <scope>NUCLEOTIDE SEQUENCE [LARGE SCALE GENOMIC DNA]</scope>
    <source>
        <strain evidence="10 11">TC1-1</strain>
    </source>
</reference>
<dbReference type="CDD" id="cd02947">
    <property type="entry name" value="TRX_family"/>
    <property type="match status" value="1"/>
</dbReference>
<dbReference type="PROSITE" id="PS51352">
    <property type="entry name" value="THIOREDOXIN_2"/>
    <property type="match status" value="1"/>
</dbReference>
<dbReference type="Pfam" id="PF00085">
    <property type="entry name" value="Thioredoxin"/>
    <property type="match status" value="1"/>
</dbReference>
<sequence>MIRKTILMGLTLTVMLAATSCNKQSDKNAQQEGKEPTASNHLAKEENKTTINKEEKKMNKPVEMTAAMFREKIMDYQTNPNEWKYQGDKPAVIDFYATWCGPCKATAPVLEELAGEYTGQIDFYKVDVDQQEELAALFGVRSIPTLVFIPKEGQPQTAVGAMNKQQLQEAIQATILKH</sequence>
<evidence type="ECO:0000256" key="1">
    <source>
        <dbReference type="ARBA" id="ARBA00008987"/>
    </source>
</evidence>
<dbReference type="NCBIfam" id="TIGR01068">
    <property type="entry name" value="thioredoxin"/>
    <property type="match status" value="1"/>
</dbReference>
<evidence type="ECO:0000256" key="2">
    <source>
        <dbReference type="ARBA" id="ARBA00022448"/>
    </source>
</evidence>
<evidence type="ECO:0000313" key="11">
    <source>
        <dbReference type="Proteomes" id="UP000216189"/>
    </source>
</evidence>
<dbReference type="InterPro" id="IPR036249">
    <property type="entry name" value="Thioredoxin-like_sf"/>
</dbReference>
<comment type="caution">
    <text evidence="10">The sequence shown here is derived from an EMBL/GenBank/DDBJ whole genome shotgun (WGS) entry which is preliminary data.</text>
</comment>
<dbReference type="EMBL" id="NPJF01000048">
    <property type="protein sequence ID" value="OYP54292.1"/>
    <property type="molecule type" value="Genomic_DNA"/>
</dbReference>
<protein>
    <recommendedName>
        <fullName evidence="6">Thioredoxin</fullName>
    </recommendedName>
</protein>
<dbReference type="InterPro" id="IPR013766">
    <property type="entry name" value="Thioredoxin_domain"/>
</dbReference>
<dbReference type="PROSITE" id="PS00194">
    <property type="entry name" value="THIOREDOXIN_1"/>
    <property type="match status" value="1"/>
</dbReference>
<keyword evidence="3" id="KW-0249">Electron transport</keyword>
<dbReference type="SUPFAM" id="SSF52833">
    <property type="entry name" value="Thioredoxin-like"/>
    <property type="match status" value="1"/>
</dbReference>
<dbReference type="PANTHER" id="PTHR45663:SF11">
    <property type="entry name" value="GEO12009P1"/>
    <property type="match status" value="1"/>
</dbReference>
<gene>
    <name evidence="10" type="primary">trxA</name>
    <name evidence="10" type="ORF">CIK91_09350</name>
</gene>
<feature type="compositionally biased region" description="Basic and acidic residues" evidence="7">
    <location>
        <begin position="42"/>
        <end position="57"/>
    </location>
</feature>
<keyword evidence="5" id="KW-0676">Redox-active center</keyword>
<evidence type="ECO:0000259" key="9">
    <source>
        <dbReference type="PROSITE" id="PS51352"/>
    </source>
</evidence>
<evidence type="ECO:0000313" key="10">
    <source>
        <dbReference type="EMBL" id="OYP54292.1"/>
    </source>
</evidence>
<accession>A0ABX4EG40</accession>
<dbReference type="Gene3D" id="3.40.30.10">
    <property type="entry name" value="Glutaredoxin"/>
    <property type="match status" value="1"/>
</dbReference>
<organism evidence="10 11">
    <name type="scientific">Segatella bryantii</name>
    <name type="common">Prevotella bryantii</name>
    <dbReference type="NCBI Taxonomy" id="77095"/>
    <lineage>
        <taxon>Bacteria</taxon>
        <taxon>Pseudomonadati</taxon>
        <taxon>Bacteroidota</taxon>
        <taxon>Bacteroidia</taxon>
        <taxon>Bacteroidales</taxon>
        <taxon>Prevotellaceae</taxon>
        <taxon>Segatella</taxon>
    </lineage>
</organism>
<dbReference type="InterPro" id="IPR005746">
    <property type="entry name" value="Thioredoxin"/>
</dbReference>
<evidence type="ECO:0000256" key="6">
    <source>
        <dbReference type="NCBIfam" id="TIGR01068"/>
    </source>
</evidence>
<comment type="similarity">
    <text evidence="1">Belongs to the thioredoxin family.</text>
</comment>
<evidence type="ECO:0000256" key="4">
    <source>
        <dbReference type="ARBA" id="ARBA00023157"/>
    </source>
</evidence>
<name>A0ABX4EG40_SEGBR</name>
<feature type="region of interest" description="Disordered" evidence="7">
    <location>
        <begin position="23"/>
        <end position="57"/>
    </location>
</feature>
<dbReference type="PANTHER" id="PTHR45663">
    <property type="entry name" value="GEO12009P1"/>
    <property type="match status" value="1"/>
</dbReference>
<dbReference type="PRINTS" id="PR00421">
    <property type="entry name" value="THIOREDOXIN"/>
</dbReference>
<proteinExistence type="inferred from homology"/>
<feature type="domain" description="Thioredoxin" evidence="9">
    <location>
        <begin position="60"/>
        <end position="176"/>
    </location>
</feature>
<dbReference type="Proteomes" id="UP000216189">
    <property type="component" value="Unassembled WGS sequence"/>
</dbReference>
<keyword evidence="2" id="KW-0813">Transport</keyword>
<evidence type="ECO:0000256" key="8">
    <source>
        <dbReference type="SAM" id="SignalP"/>
    </source>
</evidence>
<keyword evidence="11" id="KW-1185">Reference proteome</keyword>